<keyword evidence="2" id="KW-0812">Transmembrane</keyword>
<protein>
    <submittedName>
        <fullName evidence="3">Uncharacterized protein</fullName>
    </submittedName>
</protein>
<dbReference type="EMBL" id="HBGG01026499">
    <property type="protein sequence ID" value="CAD9211445.1"/>
    <property type="molecule type" value="Transcribed_RNA"/>
</dbReference>
<accession>A0A7S1X5Q8</accession>
<feature type="compositionally biased region" description="Low complexity" evidence="1">
    <location>
        <begin position="1"/>
        <end position="12"/>
    </location>
</feature>
<keyword evidence="2" id="KW-0472">Membrane</keyword>
<feature type="region of interest" description="Disordered" evidence="1">
    <location>
        <begin position="1"/>
        <end position="26"/>
    </location>
</feature>
<sequence length="154" mass="17320">MVLIQSAASSSSCPSNADTAAGPRRSRVRAAWRRRWTGQRACVRQCGVSPIQRRVAVRARNRRWYEDEETAAQRAAEDQDKDLDRWWESEVDDWSNPSSSASNVFILLLASIVGATTFGIVLKLLLVVLSLFFSAFKYSFVCIILVFFVALLSE</sequence>
<keyword evidence="2" id="KW-1133">Transmembrane helix</keyword>
<gene>
    <name evidence="3" type="ORF">TCHU04912_LOCUS13684</name>
</gene>
<evidence type="ECO:0000256" key="2">
    <source>
        <dbReference type="SAM" id="Phobius"/>
    </source>
</evidence>
<reference evidence="3" key="1">
    <citation type="submission" date="2021-01" db="EMBL/GenBank/DDBJ databases">
        <authorList>
            <person name="Corre E."/>
            <person name="Pelletier E."/>
            <person name="Niang G."/>
            <person name="Scheremetjew M."/>
            <person name="Finn R."/>
            <person name="Kale V."/>
            <person name="Holt S."/>
            <person name="Cochrane G."/>
            <person name="Meng A."/>
            <person name="Brown T."/>
            <person name="Cohen L."/>
        </authorList>
    </citation>
    <scope>NUCLEOTIDE SEQUENCE</scope>
    <source>
        <strain evidence="3">PLY429</strain>
    </source>
</reference>
<evidence type="ECO:0000313" key="3">
    <source>
        <dbReference type="EMBL" id="CAD9211445.1"/>
    </source>
</evidence>
<organism evidence="3">
    <name type="scientific">Tetraselmis chuii</name>
    <dbReference type="NCBI Taxonomy" id="63592"/>
    <lineage>
        <taxon>Eukaryota</taxon>
        <taxon>Viridiplantae</taxon>
        <taxon>Chlorophyta</taxon>
        <taxon>core chlorophytes</taxon>
        <taxon>Chlorodendrophyceae</taxon>
        <taxon>Chlorodendrales</taxon>
        <taxon>Chlorodendraceae</taxon>
        <taxon>Tetraselmis</taxon>
    </lineage>
</organism>
<dbReference type="AlphaFoldDB" id="A0A7S1X5Q8"/>
<feature type="transmembrane region" description="Helical" evidence="2">
    <location>
        <begin position="104"/>
        <end position="129"/>
    </location>
</feature>
<feature type="transmembrane region" description="Helical" evidence="2">
    <location>
        <begin position="135"/>
        <end position="153"/>
    </location>
</feature>
<proteinExistence type="predicted"/>
<evidence type="ECO:0000256" key="1">
    <source>
        <dbReference type="SAM" id="MobiDB-lite"/>
    </source>
</evidence>
<name>A0A7S1X5Q8_9CHLO</name>